<name>A0A5C3KF94_COPMA</name>
<keyword evidence="1" id="KW-0812">Transmembrane</keyword>
<gene>
    <name evidence="2" type="ORF">FA15DRAFT_697970</name>
</gene>
<reference evidence="2 3" key="1">
    <citation type="journal article" date="2019" name="Nat. Ecol. Evol.">
        <title>Megaphylogeny resolves global patterns of mushroom evolution.</title>
        <authorList>
            <person name="Varga T."/>
            <person name="Krizsan K."/>
            <person name="Foldi C."/>
            <person name="Dima B."/>
            <person name="Sanchez-Garcia M."/>
            <person name="Sanchez-Ramirez S."/>
            <person name="Szollosi G.J."/>
            <person name="Szarkandi J.G."/>
            <person name="Papp V."/>
            <person name="Albert L."/>
            <person name="Andreopoulos W."/>
            <person name="Angelini C."/>
            <person name="Antonin V."/>
            <person name="Barry K.W."/>
            <person name="Bougher N.L."/>
            <person name="Buchanan P."/>
            <person name="Buyck B."/>
            <person name="Bense V."/>
            <person name="Catcheside P."/>
            <person name="Chovatia M."/>
            <person name="Cooper J."/>
            <person name="Damon W."/>
            <person name="Desjardin D."/>
            <person name="Finy P."/>
            <person name="Geml J."/>
            <person name="Haridas S."/>
            <person name="Hughes K."/>
            <person name="Justo A."/>
            <person name="Karasinski D."/>
            <person name="Kautmanova I."/>
            <person name="Kiss B."/>
            <person name="Kocsube S."/>
            <person name="Kotiranta H."/>
            <person name="LaButti K.M."/>
            <person name="Lechner B.E."/>
            <person name="Liimatainen K."/>
            <person name="Lipzen A."/>
            <person name="Lukacs Z."/>
            <person name="Mihaltcheva S."/>
            <person name="Morgado L.N."/>
            <person name="Niskanen T."/>
            <person name="Noordeloos M.E."/>
            <person name="Ohm R.A."/>
            <person name="Ortiz-Santana B."/>
            <person name="Ovrebo C."/>
            <person name="Racz N."/>
            <person name="Riley R."/>
            <person name="Savchenko A."/>
            <person name="Shiryaev A."/>
            <person name="Soop K."/>
            <person name="Spirin V."/>
            <person name="Szebenyi C."/>
            <person name="Tomsovsky M."/>
            <person name="Tulloss R.E."/>
            <person name="Uehling J."/>
            <person name="Grigoriev I.V."/>
            <person name="Vagvolgyi C."/>
            <person name="Papp T."/>
            <person name="Martin F.M."/>
            <person name="Miettinen O."/>
            <person name="Hibbett D.S."/>
            <person name="Nagy L.G."/>
        </authorList>
    </citation>
    <scope>NUCLEOTIDE SEQUENCE [LARGE SCALE GENOMIC DNA]</scope>
    <source>
        <strain evidence="2 3">CBS 121175</strain>
    </source>
</reference>
<dbReference type="EMBL" id="ML210387">
    <property type="protein sequence ID" value="TFK18632.1"/>
    <property type="molecule type" value="Genomic_DNA"/>
</dbReference>
<keyword evidence="3" id="KW-1185">Reference proteome</keyword>
<protein>
    <submittedName>
        <fullName evidence="2">Uncharacterized protein</fullName>
    </submittedName>
</protein>
<organism evidence="2 3">
    <name type="scientific">Coprinopsis marcescibilis</name>
    <name type="common">Agaric fungus</name>
    <name type="synonym">Psathyrella marcescibilis</name>
    <dbReference type="NCBI Taxonomy" id="230819"/>
    <lineage>
        <taxon>Eukaryota</taxon>
        <taxon>Fungi</taxon>
        <taxon>Dikarya</taxon>
        <taxon>Basidiomycota</taxon>
        <taxon>Agaricomycotina</taxon>
        <taxon>Agaricomycetes</taxon>
        <taxon>Agaricomycetidae</taxon>
        <taxon>Agaricales</taxon>
        <taxon>Agaricineae</taxon>
        <taxon>Psathyrellaceae</taxon>
        <taxon>Coprinopsis</taxon>
    </lineage>
</organism>
<sequence length="577" mass="64658">MVLNRLERRTLRPWRDNFLRISVNFGAVVKTLHGEENIAAVWARWKTTWVIGPGMNGRWTMALKVLGFLVRASHFLRKAIHYAHKVGKYWANAGVADTHMPCEQCGTRQRDGHRNLGYQNRCVVAKDTPWNSFQVEKVTSHPRGILDVSQLKSGISRGNAQNNAREATSLCLSSTYKSSPVVDLVTSTSVDFELEMAVSLGADHCPTRCRYTAPDSSGQVSRSIRLHRANLEASIAGVDTVNTGTTLEPLRLCGYVLRLEVRSRLVGKYGFRVNLMPAELVSMATLVIIDYLQTFRLEVCEICLEYSVESDEYPIHDDPICSCGYCPSECYLLIISWECRPTLASLSTMISVLLAEAYARVCDFRSRRVNHDVPGASLYGMYESKYRETYQSPPKIVQAGKFTLMGKALSTIQYIPTVAPRAINCLPTLTDPIGRHLVSAVFALSAASELVIFLFMCWFAFRKFRECRSGLYTIFIRDGVVYFVLLTVMAATNTLMSLLAPLGFSLAFASIQSTTAFILSTRMILHLRRVSQEQPVVRILNCLQQRQETPLSPGSIRFGPWLSSGLENSWITNSIGR</sequence>
<keyword evidence="1" id="KW-0472">Membrane</keyword>
<proteinExistence type="predicted"/>
<dbReference type="AlphaFoldDB" id="A0A5C3KF94"/>
<evidence type="ECO:0000313" key="3">
    <source>
        <dbReference type="Proteomes" id="UP000307440"/>
    </source>
</evidence>
<evidence type="ECO:0000256" key="1">
    <source>
        <dbReference type="SAM" id="Phobius"/>
    </source>
</evidence>
<dbReference type="Proteomes" id="UP000307440">
    <property type="component" value="Unassembled WGS sequence"/>
</dbReference>
<dbReference type="OrthoDB" id="3261349at2759"/>
<accession>A0A5C3KF94</accession>
<evidence type="ECO:0000313" key="2">
    <source>
        <dbReference type="EMBL" id="TFK18632.1"/>
    </source>
</evidence>
<feature type="transmembrane region" description="Helical" evidence="1">
    <location>
        <begin position="471"/>
        <end position="492"/>
    </location>
</feature>
<keyword evidence="1" id="KW-1133">Transmembrane helix</keyword>
<feature type="transmembrane region" description="Helical" evidence="1">
    <location>
        <begin position="437"/>
        <end position="459"/>
    </location>
</feature>